<dbReference type="PATRIC" id="fig|1208323.3.peg.356"/>
<accession>K2JIV5</accession>
<comment type="caution">
    <text evidence="1">The sequence shown here is derived from an EMBL/GenBank/DDBJ whole genome shotgun (WGS) entry which is preliminary data.</text>
</comment>
<proteinExistence type="predicted"/>
<reference evidence="1 2" key="1">
    <citation type="submission" date="2012-09" db="EMBL/GenBank/DDBJ databases">
        <title>Celeribacter baekdonensis B30 Genome Sequencing.</title>
        <authorList>
            <person name="Wang W."/>
        </authorList>
    </citation>
    <scope>NUCLEOTIDE SEQUENCE [LARGE SCALE GENOMIC DNA]</scope>
    <source>
        <strain evidence="1 2">B30</strain>
    </source>
</reference>
<protein>
    <submittedName>
        <fullName evidence="1">Uncharacterized protein</fullName>
    </submittedName>
</protein>
<keyword evidence="2" id="KW-1185">Reference proteome</keyword>
<name>K2JIV5_9RHOB</name>
<dbReference type="RefSeq" id="WP_009570255.1">
    <property type="nucleotide sequence ID" value="NZ_AMRK01000001.1"/>
</dbReference>
<sequence>MAKPLPMDAQKTSPIWRGWTRGAPMANIARAVDCGGQTLDFMLSVRRELAAFRQFAQLAA</sequence>
<gene>
    <name evidence="1" type="ORF">B30_01735</name>
</gene>
<dbReference type="Proteomes" id="UP000006762">
    <property type="component" value="Unassembled WGS sequence"/>
</dbReference>
<evidence type="ECO:0000313" key="2">
    <source>
        <dbReference type="Proteomes" id="UP000006762"/>
    </source>
</evidence>
<dbReference type="AlphaFoldDB" id="K2JIV5"/>
<dbReference type="EMBL" id="AMRK01000001">
    <property type="protein sequence ID" value="EKE74407.1"/>
    <property type="molecule type" value="Genomic_DNA"/>
</dbReference>
<evidence type="ECO:0000313" key="1">
    <source>
        <dbReference type="EMBL" id="EKE74407.1"/>
    </source>
</evidence>
<organism evidence="1 2">
    <name type="scientific">Celeribacter baekdonensis B30</name>
    <dbReference type="NCBI Taxonomy" id="1208323"/>
    <lineage>
        <taxon>Bacteria</taxon>
        <taxon>Pseudomonadati</taxon>
        <taxon>Pseudomonadota</taxon>
        <taxon>Alphaproteobacteria</taxon>
        <taxon>Rhodobacterales</taxon>
        <taxon>Roseobacteraceae</taxon>
        <taxon>Celeribacter</taxon>
    </lineage>
</organism>